<reference evidence="3 4" key="1">
    <citation type="journal article" date="2018" name="Sci. Rep.">
        <title>Genomic signatures of local adaptation to the degree of environmental predictability in rotifers.</title>
        <authorList>
            <person name="Franch-Gras L."/>
            <person name="Hahn C."/>
            <person name="Garcia-Roger E.M."/>
            <person name="Carmona M.J."/>
            <person name="Serra M."/>
            <person name="Gomez A."/>
        </authorList>
    </citation>
    <scope>NUCLEOTIDE SEQUENCE [LARGE SCALE GENOMIC DNA]</scope>
    <source>
        <strain evidence="3">HYR1</strain>
    </source>
</reference>
<evidence type="ECO:0000313" key="3">
    <source>
        <dbReference type="EMBL" id="RNA17770.1"/>
    </source>
</evidence>
<dbReference type="Proteomes" id="UP000276133">
    <property type="component" value="Unassembled WGS sequence"/>
</dbReference>
<keyword evidence="1" id="KW-0732">Signal</keyword>
<dbReference type="SMART" id="SM00198">
    <property type="entry name" value="SCP"/>
    <property type="match status" value="1"/>
</dbReference>
<dbReference type="OrthoDB" id="337038at2759"/>
<sequence length="172" mass="19048">MNSNRIVLAILVLACSTFASLPTECIDAFHSAVLKAHNAYRVQHHVPQLTINTTVVNIAMKYAEKLSSTNTFQHSYTKGLGENLAWMSSSSLPSCETLGSNFVKKWYDEIKDYDFSNPGFSSGTGHFTQVVWKGSKSFGCGLAIANNQAYGVCNYYPPGNYLRQFDSNVLRI</sequence>
<feature type="chain" id="PRO_5018243112" evidence="1">
    <location>
        <begin position="20"/>
        <end position="172"/>
    </location>
</feature>
<feature type="domain" description="SCP" evidence="2">
    <location>
        <begin position="28"/>
        <end position="163"/>
    </location>
</feature>
<dbReference type="InterPro" id="IPR014044">
    <property type="entry name" value="CAP_dom"/>
</dbReference>
<name>A0A3M7R2E8_BRAPC</name>
<dbReference type="PANTHER" id="PTHR10334">
    <property type="entry name" value="CYSTEINE-RICH SECRETORY PROTEIN-RELATED"/>
    <property type="match status" value="1"/>
</dbReference>
<organism evidence="3 4">
    <name type="scientific">Brachionus plicatilis</name>
    <name type="common">Marine rotifer</name>
    <name type="synonym">Brachionus muelleri</name>
    <dbReference type="NCBI Taxonomy" id="10195"/>
    <lineage>
        <taxon>Eukaryota</taxon>
        <taxon>Metazoa</taxon>
        <taxon>Spiralia</taxon>
        <taxon>Gnathifera</taxon>
        <taxon>Rotifera</taxon>
        <taxon>Eurotatoria</taxon>
        <taxon>Monogononta</taxon>
        <taxon>Pseudotrocha</taxon>
        <taxon>Ploima</taxon>
        <taxon>Brachionidae</taxon>
        <taxon>Brachionus</taxon>
    </lineage>
</organism>
<dbReference type="CDD" id="cd05382">
    <property type="entry name" value="CAP_GAPR1-like"/>
    <property type="match status" value="1"/>
</dbReference>
<dbReference type="EMBL" id="REGN01004374">
    <property type="protein sequence ID" value="RNA17770.1"/>
    <property type="molecule type" value="Genomic_DNA"/>
</dbReference>
<evidence type="ECO:0000313" key="4">
    <source>
        <dbReference type="Proteomes" id="UP000276133"/>
    </source>
</evidence>
<gene>
    <name evidence="3" type="ORF">BpHYR1_049431</name>
</gene>
<dbReference type="GO" id="GO:0005576">
    <property type="term" value="C:extracellular region"/>
    <property type="evidence" value="ECO:0007669"/>
    <property type="project" value="InterPro"/>
</dbReference>
<accession>A0A3M7R2E8</accession>
<dbReference type="STRING" id="10195.A0A3M7R2E8"/>
<dbReference type="FunFam" id="3.40.33.10:FF:000002">
    <property type="entry name" value="Golgi-associated plant pathogenesis-related protein 1"/>
    <property type="match status" value="1"/>
</dbReference>
<dbReference type="InterPro" id="IPR001283">
    <property type="entry name" value="CRISP-related"/>
</dbReference>
<evidence type="ECO:0000256" key="1">
    <source>
        <dbReference type="SAM" id="SignalP"/>
    </source>
</evidence>
<dbReference type="InterPro" id="IPR034113">
    <property type="entry name" value="SCP_GAPR1-like"/>
</dbReference>
<dbReference type="PRINTS" id="PR00837">
    <property type="entry name" value="V5TPXLIKE"/>
</dbReference>
<dbReference type="InterPro" id="IPR018244">
    <property type="entry name" value="Allrgn_V5/Tpx1_CS"/>
</dbReference>
<proteinExistence type="predicted"/>
<comment type="caution">
    <text evidence="3">The sequence shown here is derived from an EMBL/GenBank/DDBJ whole genome shotgun (WGS) entry which is preliminary data.</text>
</comment>
<dbReference type="PROSITE" id="PS01009">
    <property type="entry name" value="CRISP_1"/>
    <property type="match status" value="1"/>
</dbReference>
<feature type="signal peptide" evidence="1">
    <location>
        <begin position="1"/>
        <end position="19"/>
    </location>
</feature>
<dbReference type="Gene3D" id="3.40.33.10">
    <property type="entry name" value="CAP"/>
    <property type="match status" value="1"/>
</dbReference>
<dbReference type="Pfam" id="PF00188">
    <property type="entry name" value="CAP"/>
    <property type="match status" value="1"/>
</dbReference>
<evidence type="ECO:0000259" key="2">
    <source>
        <dbReference type="SMART" id="SM00198"/>
    </source>
</evidence>
<protein>
    <submittedName>
        <fullName evidence="3">Cysteine-rich secretory-2</fullName>
    </submittedName>
</protein>
<dbReference type="InterPro" id="IPR035940">
    <property type="entry name" value="CAP_sf"/>
</dbReference>
<keyword evidence="4" id="KW-1185">Reference proteome</keyword>
<dbReference type="AlphaFoldDB" id="A0A3M7R2E8"/>
<dbReference type="SUPFAM" id="SSF55797">
    <property type="entry name" value="PR-1-like"/>
    <property type="match status" value="1"/>
</dbReference>